<dbReference type="NCBIfam" id="TIGR02595">
    <property type="entry name" value="PEP_CTERM"/>
    <property type="match status" value="1"/>
</dbReference>
<sequence length="212" mass="22030">MKHTIFAAALALASISAAQAAAINGLYNTGTGAEGSEETHYSLSSTSVAATKPTVTFNNVWPVDGTWIKNSGDSKWITPTATQGESLDPSVDGIYTYTLKFDLTGYNASSAEFLGRVSADNSVVVKLNGSLIGSGDSFKTWGSFGADDGFLAGVNTLQFIVTNDKLGSGNPTGLRVEFTSSNVSAVPEPATYGMMLGGLALVGAVARRRKQK</sequence>
<dbReference type="EMBL" id="WWCK01000003">
    <property type="protein sequence ID" value="MYM67388.1"/>
    <property type="molecule type" value="Genomic_DNA"/>
</dbReference>
<proteinExistence type="predicted"/>
<evidence type="ECO:0000259" key="2">
    <source>
        <dbReference type="Pfam" id="PF07589"/>
    </source>
</evidence>
<dbReference type="AlphaFoldDB" id="A0A7X4KCI9"/>
<feature type="signal peptide" evidence="1">
    <location>
        <begin position="1"/>
        <end position="20"/>
    </location>
</feature>
<feature type="chain" id="PRO_5030776218" evidence="1">
    <location>
        <begin position="21"/>
        <end position="212"/>
    </location>
</feature>
<reference evidence="3 4" key="1">
    <citation type="submission" date="2019-12" db="EMBL/GenBank/DDBJ databases">
        <title>Novel species isolated from a subtropical stream in China.</title>
        <authorList>
            <person name="Lu H."/>
        </authorList>
    </citation>
    <scope>NUCLEOTIDE SEQUENCE [LARGE SCALE GENOMIC DNA]</scope>
    <source>
        <strain evidence="3 4">FT55W</strain>
    </source>
</reference>
<dbReference type="Proteomes" id="UP000450012">
    <property type="component" value="Unassembled WGS sequence"/>
</dbReference>
<feature type="domain" description="Ice-binding protein C-terminal" evidence="2">
    <location>
        <begin position="185"/>
        <end position="209"/>
    </location>
</feature>
<accession>A0A7X4KCI9</accession>
<dbReference type="NCBIfam" id="NF035944">
    <property type="entry name" value="PEPxxWA-CTERM"/>
    <property type="match status" value="1"/>
</dbReference>
<protein>
    <submittedName>
        <fullName evidence="3">PEPxxWA-CTERM sorting domain-containing protein</fullName>
    </submittedName>
</protein>
<gene>
    <name evidence="3" type="ORF">GTP45_11145</name>
</gene>
<dbReference type="Pfam" id="PF07589">
    <property type="entry name" value="PEP-CTERM"/>
    <property type="match status" value="1"/>
</dbReference>
<comment type="caution">
    <text evidence="3">The sequence shown here is derived from an EMBL/GenBank/DDBJ whole genome shotgun (WGS) entry which is preliminary data.</text>
</comment>
<name>A0A7X4KCI9_9BURK</name>
<dbReference type="Gene3D" id="2.60.120.260">
    <property type="entry name" value="Galactose-binding domain-like"/>
    <property type="match status" value="1"/>
</dbReference>
<evidence type="ECO:0000313" key="4">
    <source>
        <dbReference type="Proteomes" id="UP000450012"/>
    </source>
</evidence>
<keyword evidence="1" id="KW-0732">Signal</keyword>
<organism evidence="3 4">
    <name type="scientific">Duganella rivi</name>
    <dbReference type="NCBI Taxonomy" id="2666083"/>
    <lineage>
        <taxon>Bacteria</taxon>
        <taxon>Pseudomonadati</taxon>
        <taxon>Pseudomonadota</taxon>
        <taxon>Betaproteobacteria</taxon>
        <taxon>Burkholderiales</taxon>
        <taxon>Oxalobacteraceae</taxon>
        <taxon>Telluria group</taxon>
        <taxon>Duganella</taxon>
    </lineage>
</organism>
<evidence type="ECO:0000256" key="1">
    <source>
        <dbReference type="SAM" id="SignalP"/>
    </source>
</evidence>
<evidence type="ECO:0000313" key="3">
    <source>
        <dbReference type="EMBL" id="MYM67388.1"/>
    </source>
</evidence>
<dbReference type="RefSeq" id="WP_161013928.1">
    <property type="nucleotide sequence ID" value="NZ_WWCK01000003.1"/>
</dbReference>
<dbReference type="InterPro" id="IPR013424">
    <property type="entry name" value="Ice-binding_C"/>
</dbReference>
<keyword evidence="4" id="KW-1185">Reference proteome</keyword>